<dbReference type="InterPro" id="IPR041078">
    <property type="entry name" value="Plavaka"/>
</dbReference>
<dbReference type="OrthoDB" id="3232986at2759"/>
<proteinExistence type="predicted"/>
<dbReference type="Proteomes" id="UP000053989">
    <property type="component" value="Unassembled WGS sequence"/>
</dbReference>
<organism evidence="1 2">
    <name type="scientific">Scleroderma citrinum Foug A</name>
    <dbReference type="NCBI Taxonomy" id="1036808"/>
    <lineage>
        <taxon>Eukaryota</taxon>
        <taxon>Fungi</taxon>
        <taxon>Dikarya</taxon>
        <taxon>Basidiomycota</taxon>
        <taxon>Agaricomycotina</taxon>
        <taxon>Agaricomycetes</taxon>
        <taxon>Agaricomycetidae</taxon>
        <taxon>Boletales</taxon>
        <taxon>Sclerodermatineae</taxon>
        <taxon>Sclerodermataceae</taxon>
        <taxon>Scleroderma</taxon>
    </lineage>
</organism>
<sequence>MATQLKLSSHSFLLVTLLPVPKFAHKKSQIRGVLESCLIHQCLDIVLEPLKHTAKLGVMLSDPWGHNRYCFTPIASYIINTPKAAMLSSIGGKTSPVTMAMYKQFRDAFQHEPRTTSTTLAQLAVIASKVDPTDIEAYFCKAQKFRLNGVHLTFWCDHALSCPSRFFTPEMLHHSHKMSWDHDVQWCINVLGAAKIDFRFSVLQPITGFCQFKEGISSLKQVTGRTQQDIQCLIIGIIARSAPREVVIAICALMDFRYWVQAHQIMETDIELIKSALQEFHSYKHSILDNGLRCGLANKPIDNWYVPKLELMQNVAPSISRVSITIQWFADVTEHVHIFQIKDPA</sequence>
<reference evidence="1 2" key="1">
    <citation type="submission" date="2014-04" db="EMBL/GenBank/DDBJ databases">
        <authorList>
            <consortium name="DOE Joint Genome Institute"/>
            <person name="Kuo A."/>
            <person name="Kohler A."/>
            <person name="Nagy L.G."/>
            <person name="Floudas D."/>
            <person name="Copeland A."/>
            <person name="Barry K.W."/>
            <person name="Cichocki N."/>
            <person name="Veneault-Fourrey C."/>
            <person name="LaButti K."/>
            <person name="Lindquist E.A."/>
            <person name="Lipzen A."/>
            <person name="Lundell T."/>
            <person name="Morin E."/>
            <person name="Murat C."/>
            <person name="Sun H."/>
            <person name="Tunlid A."/>
            <person name="Henrissat B."/>
            <person name="Grigoriev I.V."/>
            <person name="Hibbett D.S."/>
            <person name="Martin F."/>
            <person name="Nordberg H.P."/>
            <person name="Cantor M.N."/>
            <person name="Hua S.X."/>
        </authorList>
    </citation>
    <scope>NUCLEOTIDE SEQUENCE [LARGE SCALE GENOMIC DNA]</scope>
    <source>
        <strain evidence="1 2">Foug A</strain>
    </source>
</reference>
<protein>
    <submittedName>
        <fullName evidence="1">Uncharacterized protein</fullName>
    </submittedName>
</protein>
<keyword evidence="2" id="KW-1185">Reference proteome</keyword>
<dbReference type="STRING" id="1036808.A0A0C3DP20"/>
<dbReference type="HOGENOM" id="CLU_006344_12_0_1"/>
<evidence type="ECO:0000313" key="2">
    <source>
        <dbReference type="Proteomes" id="UP000053989"/>
    </source>
</evidence>
<dbReference type="AlphaFoldDB" id="A0A0C3DP20"/>
<dbReference type="Pfam" id="PF18759">
    <property type="entry name" value="Plavaka"/>
    <property type="match status" value="1"/>
</dbReference>
<gene>
    <name evidence="1" type="ORF">SCLCIDRAFT_25115</name>
</gene>
<reference evidence="2" key="2">
    <citation type="submission" date="2015-01" db="EMBL/GenBank/DDBJ databases">
        <title>Evolutionary Origins and Diversification of the Mycorrhizal Mutualists.</title>
        <authorList>
            <consortium name="DOE Joint Genome Institute"/>
            <consortium name="Mycorrhizal Genomics Consortium"/>
            <person name="Kohler A."/>
            <person name="Kuo A."/>
            <person name="Nagy L.G."/>
            <person name="Floudas D."/>
            <person name="Copeland A."/>
            <person name="Barry K.W."/>
            <person name="Cichocki N."/>
            <person name="Veneault-Fourrey C."/>
            <person name="LaButti K."/>
            <person name="Lindquist E.A."/>
            <person name="Lipzen A."/>
            <person name="Lundell T."/>
            <person name="Morin E."/>
            <person name="Murat C."/>
            <person name="Riley R."/>
            <person name="Ohm R."/>
            <person name="Sun H."/>
            <person name="Tunlid A."/>
            <person name="Henrissat B."/>
            <person name="Grigoriev I.V."/>
            <person name="Hibbett D.S."/>
            <person name="Martin F."/>
        </authorList>
    </citation>
    <scope>NUCLEOTIDE SEQUENCE [LARGE SCALE GENOMIC DNA]</scope>
    <source>
        <strain evidence="2">Foug A</strain>
    </source>
</reference>
<name>A0A0C3DP20_9AGAM</name>
<dbReference type="InParanoid" id="A0A0C3DP20"/>
<dbReference type="EMBL" id="KN822043">
    <property type="protein sequence ID" value="KIM62385.1"/>
    <property type="molecule type" value="Genomic_DNA"/>
</dbReference>
<accession>A0A0C3DP20</accession>
<evidence type="ECO:0000313" key="1">
    <source>
        <dbReference type="EMBL" id="KIM62385.1"/>
    </source>
</evidence>